<dbReference type="PANTHER" id="PTHR23520">
    <property type="entry name" value="TRANSPORTER, PUTATIVE (AFU_ORTHOLOGUE AFUA_3G04000)-RELATED"/>
    <property type="match status" value="1"/>
</dbReference>
<sequence>MTTNASSAASETTKRLSTDAWRILIARILRSAAYGALATVLSIHLERIGLGAVEVGAVLTSALIGSLVANILWSLTADRFGRRRTVVVMALVMAVSGFIFAVTTDIWLLVITAFAGTISATASEVGPFQSIDQAMLPQIVPPGHRTWAFSIYNMAAYIAAAIGSLLAGFAGSPVPPGFLSVDGLQILFLAYGFVGLANAVLFGILSPAVELGPVDGASRYAGLDRSKAIVFKLSALFAVDAFAGGLVVQSVVAYWFHLRWNLDLVSLGSVFFAVNLVAGLSMLLAPALAERIGLLNTMVWTHIPSSIMLMMVPLAPNVEMAVALFVGRMLVSQMDVPARQSYMAAIVDPAERVPAAGITNVARAAASAISPVISTAAFASASLGLPFIVAGAMKIGYDLIIWQTFRNIRPKEEIERLERRQAIKR</sequence>
<feature type="transmembrane region" description="Helical" evidence="4">
    <location>
        <begin position="264"/>
        <end position="287"/>
    </location>
</feature>
<feature type="transmembrane region" description="Helical" evidence="4">
    <location>
        <begin position="307"/>
        <end position="331"/>
    </location>
</feature>
<name>A0ABV6ASD0_9HYPH</name>
<dbReference type="InterPro" id="IPR020846">
    <property type="entry name" value="MFS_dom"/>
</dbReference>
<feature type="transmembrane region" description="Helical" evidence="4">
    <location>
        <begin position="55"/>
        <end position="75"/>
    </location>
</feature>
<keyword evidence="7" id="KW-1185">Reference proteome</keyword>
<protein>
    <submittedName>
        <fullName evidence="6">MFS transporter</fullName>
    </submittedName>
</protein>
<gene>
    <name evidence="6" type="ORF">ACFFP0_29635</name>
</gene>
<evidence type="ECO:0000256" key="2">
    <source>
        <dbReference type="ARBA" id="ARBA00022989"/>
    </source>
</evidence>
<feature type="domain" description="Major facilitator superfamily (MFS) profile" evidence="5">
    <location>
        <begin position="19"/>
        <end position="409"/>
    </location>
</feature>
<evidence type="ECO:0000256" key="1">
    <source>
        <dbReference type="ARBA" id="ARBA00022692"/>
    </source>
</evidence>
<proteinExistence type="predicted"/>
<dbReference type="PANTHER" id="PTHR23520:SF5">
    <property type="entry name" value="TRANSPORTER, PUTATIVE (AFU_ORTHOLOGUE AFUA_3G04000)-RELATED"/>
    <property type="match status" value="1"/>
</dbReference>
<reference evidence="6 7" key="1">
    <citation type="submission" date="2024-09" db="EMBL/GenBank/DDBJ databases">
        <authorList>
            <person name="Sun Q."/>
            <person name="Mori K."/>
        </authorList>
    </citation>
    <scope>NUCLEOTIDE SEQUENCE [LARGE SCALE GENOMIC DNA]</scope>
    <source>
        <strain evidence="6 7">TBRC 4938</strain>
    </source>
</reference>
<evidence type="ECO:0000256" key="4">
    <source>
        <dbReference type="SAM" id="Phobius"/>
    </source>
</evidence>
<evidence type="ECO:0000259" key="5">
    <source>
        <dbReference type="PROSITE" id="PS50850"/>
    </source>
</evidence>
<comment type="caution">
    <text evidence="6">The sequence shown here is derived from an EMBL/GenBank/DDBJ whole genome shotgun (WGS) entry which is preliminary data.</text>
</comment>
<dbReference type="InterPro" id="IPR036259">
    <property type="entry name" value="MFS_trans_sf"/>
</dbReference>
<feature type="transmembrane region" description="Helical" evidence="4">
    <location>
        <begin position="87"/>
        <end position="115"/>
    </location>
</feature>
<feature type="transmembrane region" description="Helical" evidence="4">
    <location>
        <begin position="24"/>
        <end position="43"/>
    </location>
</feature>
<feature type="transmembrane region" description="Helical" evidence="4">
    <location>
        <begin position="154"/>
        <end position="174"/>
    </location>
</feature>
<dbReference type="RefSeq" id="WP_377265820.1">
    <property type="nucleotide sequence ID" value="NZ_JBHMAA010000045.1"/>
</dbReference>
<feature type="transmembrane region" description="Helical" evidence="4">
    <location>
        <begin position="186"/>
        <end position="209"/>
    </location>
</feature>
<dbReference type="Pfam" id="PF07690">
    <property type="entry name" value="MFS_1"/>
    <property type="match status" value="1"/>
</dbReference>
<evidence type="ECO:0000313" key="6">
    <source>
        <dbReference type="EMBL" id="MFB9953019.1"/>
    </source>
</evidence>
<keyword evidence="1 4" id="KW-0812">Transmembrane</keyword>
<feature type="transmembrane region" description="Helical" evidence="4">
    <location>
        <begin position="229"/>
        <end position="257"/>
    </location>
</feature>
<accession>A0ABV6ASD0</accession>
<organism evidence="6 7">
    <name type="scientific">Rhizobium puerariae</name>
    <dbReference type="NCBI Taxonomy" id="1585791"/>
    <lineage>
        <taxon>Bacteria</taxon>
        <taxon>Pseudomonadati</taxon>
        <taxon>Pseudomonadota</taxon>
        <taxon>Alphaproteobacteria</taxon>
        <taxon>Hyphomicrobiales</taxon>
        <taxon>Rhizobiaceae</taxon>
        <taxon>Rhizobium/Agrobacterium group</taxon>
        <taxon>Rhizobium</taxon>
    </lineage>
</organism>
<dbReference type="Gene3D" id="1.20.1250.20">
    <property type="entry name" value="MFS general substrate transporter like domains"/>
    <property type="match status" value="2"/>
</dbReference>
<dbReference type="EMBL" id="JBHMAA010000045">
    <property type="protein sequence ID" value="MFB9953019.1"/>
    <property type="molecule type" value="Genomic_DNA"/>
</dbReference>
<evidence type="ECO:0000256" key="3">
    <source>
        <dbReference type="ARBA" id="ARBA00023136"/>
    </source>
</evidence>
<dbReference type="PROSITE" id="PS50850">
    <property type="entry name" value="MFS"/>
    <property type="match status" value="1"/>
</dbReference>
<keyword evidence="2 4" id="KW-1133">Transmembrane helix</keyword>
<evidence type="ECO:0000313" key="7">
    <source>
        <dbReference type="Proteomes" id="UP001589692"/>
    </source>
</evidence>
<dbReference type="InterPro" id="IPR011701">
    <property type="entry name" value="MFS"/>
</dbReference>
<dbReference type="SUPFAM" id="SSF103473">
    <property type="entry name" value="MFS general substrate transporter"/>
    <property type="match status" value="1"/>
</dbReference>
<dbReference type="Proteomes" id="UP001589692">
    <property type="component" value="Unassembled WGS sequence"/>
</dbReference>
<keyword evidence="3 4" id="KW-0472">Membrane</keyword>